<organism evidence="12 13">
    <name type="scientific">Caldimicrobium thiodismutans</name>
    <dbReference type="NCBI Taxonomy" id="1653476"/>
    <lineage>
        <taxon>Bacteria</taxon>
        <taxon>Pseudomonadati</taxon>
        <taxon>Thermodesulfobacteriota</taxon>
        <taxon>Thermodesulfobacteria</taxon>
        <taxon>Thermodesulfobacteriales</taxon>
        <taxon>Thermodesulfobacteriaceae</taxon>
        <taxon>Caldimicrobium</taxon>
    </lineage>
</organism>
<dbReference type="Proteomes" id="UP000235731">
    <property type="component" value="Unassembled WGS sequence"/>
</dbReference>
<feature type="transmembrane region" description="Helical" evidence="10">
    <location>
        <begin position="66"/>
        <end position="83"/>
    </location>
</feature>
<dbReference type="SMART" id="SM01091">
    <property type="entry name" value="CorC_HlyC"/>
    <property type="match status" value="1"/>
</dbReference>
<dbReference type="Gene3D" id="3.10.580.10">
    <property type="entry name" value="CBS-domain"/>
    <property type="match status" value="1"/>
</dbReference>
<evidence type="ECO:0000256" key="3">
    <source>
        <dbReference type="ARBA" id="ARBA00022475"/>
    </source>
</evidence>
<dbReference type="Pfam" id="PF00571">
    <property type="entry name" value="CBS"/>
    <property type="match status" value="1"/>
</dbReference>
<name>A0A2N7PK24_9BACT</name>
<dbReference type="Pfam" id="PF01595">
    <property type="entry name" value="CNNM"/>
    <property type="match status" value="1"/>
</dbReference>
<dbReference type="InterPro" id="IPR005170">
    <property type="entry name" value="Transptr-assoc_dom"/>
</dbReference>
<accession>A0A2N7PK24</accession>
<reference evidence="12 13" key="1">
    <citation type="submission" date="2018-01" db="EMBL/GenBank/DDBJ databases">
        <title>Metagenomic assembled genomes from two thermal pools in the Uzon Caldera, Kamchatka, Russia.</title>
        <authorList>
            <person name="Wilkins L."/>
            <person name="Ettinger C."/>
        </authorList>
    </citation>
    <scope>NUCLEOTIDE SEQUENCE [LARGE SCALE GENOMIC DNA]</scope>
    <source>
        <strain evidence="12">ZAV-15</strain>
    </source>
</reference>
<keyword evidence="6 10" id="KW-1133">Transmembrane helix</keyword>
<proteinExistence type="inferred from homology"/>
<keyword evidence="5" id="KW-0677">Repeat</keyword>
<evidence type="ECO:0000256" key="2">
    <source>
        <dbReference type="ARBA" id="ARBA00006337"/>
    </source>
</evidence>
<evidence type="ECO:0000256" key="7">
    <source>
        <dbReference type="ARBA" id="ARBA00023122"/>
    </source>
</evidence>
<dbReference type="InterPro" id="IPR016169">
    <property type="entry name" value="FAD-bd_PCMH_sub2"/>
</dbReference>
<evidence type="ECO:0000256" key="10">
    <source>
        <dbReference type="SAM" id="Phobius"/>
    </source>
</evidence>
<comment type="subcellular location">
    <subcellularLocation>
        <location evidence="1">Cell membrane</location>
        <topology evidence="1">Multi-pass membrane protein</topology>
    </subcellularLocation>
</comment>
<dbReference type="PANTHER" id="PTHR22777:SF32">
    <property type="entry name" value="UPF0053 INNER MEMBRANE PROTEIN YFJD"/>
    <property type="match status" value="1"/>
</dbReference>
<evidence type="ECO:0000256" key="6">
    <source>
        <dbReference type="ARBA" id="ARBA00022989"/>
    </source>
</evidence>
<dbReference type="GO" id="GO:0005886">
    <property type="term" value="C:plasma membrane"/>
    <property type="evidence" value="ECO:0007669"/>
    <property type="project" value="UniProtKB-SubCell"/>
</dbReference>
<evidence type="ECO:0000259" key="11">
    <source>
        <dbReference type="PROSITE" id="PS51371"/>
    </source>
</evidence>
<dbReference type="InterPro" id="IPR044751">
    <property type="entry name" value="Ion_transp-like_CBS"/>
</dbReference>
<dbReference type="PANTHER" id="PTHR22777">
    <property type="entry name" value="HEMOLYSIN-RELATED"/>
    <property type="match status" value="1"/>
</dbReference>
<dbReference type="InterPro" id="IPR046342">
    <property type="entry name" value="CBS_dom_sf"/>
</dbReference>
<dbReference type="SUPFAM" id="SSF56176">
    <property type="entry name" value="FAD-binding/transporter-associated domain-like"/>
    <property type="match status" value="1"/>
</dbReference>
<feature type="transmembrane region" description="Helical" evidence="10">
    <location>
        <begin position="118"/>
        <end position="136"/>
    </location>
</feature>
<dbReference type="EMBL" id="PNIE01000037">
    <property type="protein sequence ID" value="PMP63379.1"/>
    <property type="molecule type" value="Genomic_DNA"/>
</dbReference>
<dbReference type="PROSITE" id="PS51371">
    <property type="entry name" value="CBS"/>
    <property type="match status" value="1"/>
</dbReference>
<dbReference type="SUPFAM" id="SSF54631">
    <property type="entry name" value="CBS-domain pair"/>
    <property type="match status" value="1"/>
</dbReference>
<protein>
    <recommendedName>
        <fullName evidence="11">CBS domain-containing protein</fullName>
    </recommendedName>
</protein>
<evidence type="ECO:0000256" key="4">
    <source>
        <dbReference type="ARBA" id="ARBA00022692"/>
    </source>
</evidence>
<dbReference type="AlphaFoldDB" id="A0A2N7PK24"/>
<dbReference type="CDD" id="cd04590">
    <property type="entry name" value="CBS_pair_CorC_HlyC_assoc"/>
    <property type="match status" value="1"/>
</dbReference>
<dbReference type="Pfam" id="PF03471">
    <property type="entry name" value="CorC_HlyC"/>
    <property type="match status" value="1"/>
</dbReference>
<dbReference type="InterPro" id="IPR000644">
    <property type="entry name" value="CBS_dom"/>
</dbReference>
<comment type="similarity">
    <text evidence="2">Belongs to the UPF0053 family.</text>
</comment>
<sequence length="422" mass="49129">MIEFYIGLTLFGILISMMLSASEASIFSLSRIDLASLQNLGLKEKYLKIIKKPEELLITLLVGNELADYFASFFFATIITLLFHEEYRSLGFLIFGLLTFWLGDFFPKVLGFKLREKLVLIILPFTYFIYQILFPLRNILYNLYLKIYNFFPEIKEKKDLKSFTPVEQIIMHALDLALKEKKITPTEREFVFGLFLSEKIPVSAIMTPRSEIVALKDQPLTLEIMERIRALPFNKIPIYQNTLDEIVGILYVKDLIRHFGKNSSFNLKNLSDLTKPAFFVPENFKVRNLLFEFQKRHLKIALVVDEYGILKGLITLEDILEELFGEFFTGREEPHEPIQKISENYFLLSGKALLEEAKEVLEIPFELEVIEDLKTVNGFMLSLFQGIPKEGEKINYLDWEFIIRKTKGRKILLVEAKKVKNA</sequence>
<keyword evidence="4 10" id="KW-0812">Transmembrane</keyword>
<evidence type="ECO:0000256" key="5">
    <source>
        <dbReference type="ARBA" id="ARBA00022737"/>
    </source>
</evidence>
<dbReference type="InterPro" id="IPR036318">
    <property type="entry name" value="FAD-bd_PCMH-like_sf"/>
</dbReference>
<feature type="transmembrane region" description="Helical" evidence="10">
    <location>
        <begin position="90"/>
        <end position="106"/>
    </location>
</feature>
<evidence type="ECO:0000313" key="12">
    <source>
        <dbReference type="EMBL" id="PMP63379.1"/>
    </source>
</evidence>
<keyword evidence="8 10" id="KW-0472">Membrane</keyword>
<keyword evidence="3" id="KW-1003">Cell membrane</keyword>
<keyword evidence="7 9" id="KW-0129">CBS domain</keyword>
<dbReference type="GO" id="GO:0050660">
    <property type="term" value="F:flavin adenine dinucleotide binding"/>
    <property type="evidence" value="ECO:0007669"/>
    <property type="project" value="InterPro"/>
</dbReference>
<feature type="domain" description="CBS" evidence="11">
    <location>
        <begin position="273"/>
        <end position="333"/>
    </location>
</feature>
<evidence type="ECO:0000256" key="1">
    <source>
        <dbReference type="ARBA" id="ARBA00004651"/>
    </source>
</evidence>
<comment type="caution">
    <text evidence="12">The sequence shown here is derived from an EMBL/GenBank/DDBJ whole genome shotgun (WGS) entry which is preliminary data.</text>
</comment>
<evidence type="ECO:0000256" key="8">
    <source>
        <dbReference type="ARBA" id="ARBA00023136"/>
    </source>
</evidence>
<evidence type="ECO:0000313" key="13">
    <source>
        <dbReference type="Proteomes" id="UP000235731"/>
    </source>
</evidence>
<dbReference type="Gene3D" id="3.30.465.10">
    <property type="match status" value="1"/>
</dbReference>
<gene>
    <name evidence="12" type="ORF">C0197_02705</name>
</gene>
<evidence type="ECO:0000256" key="9">
    <source>
        <dbReference type="PROSITE-ProRule" id="PRU00703"/>
    </source>
</evidence>
<dbReference type="InterPro" id="IPR002550">
    <property type="entry name" value="CNNM"/>
</dbReference>